<dbReference type="SUPFAM" id="SSF54211">
    <property type="entry name" value="Ribosomal protein S5 domain 2-like"/>
    <property type="match status" value="1"/>
</dbReference>
<dbReference type="SUPFAM" id="SSF55060">
    <property type="entry name" value="GHMP Kinase, C-terminal domain"/>
    <property type="match status" value="1"/>
</dbReference>
<evidence type="ECO:0000259" key="4">
    <source>
        <dbReference type="Pfam" id="PF00288"/>
    </source>
</evidence>
<feature type="domain" description="GHMP kinase N-terminal" evidence="4">
    <location>
        <begin position="83"/>
        <end position="168"/>
    </location>
</feature>
<dbReference type="Pfam" id="PF00288">
    <property type="entry name" value="GHMP_kinases_N"/>
    <property type="match status" value="1"/>
</dbReference>
<protein>
    <submittedName>
        <fullName evidence="6">Sugar kinase</fullName>
    </submittedName>
</protein>
<dbReference type="PANTHER" id="PTHR10457">
    <property type="entry name" value="MEVALONATE KINASE/GALACTOKINASE"/>
    <property type="match status" value="1"/>
</dbReference>
<dbReference type="GO" id="GO:0004335">
    <property type="term" value="F:galactokinase activity"/>
    <property type="evidence" value="ECO:0007669"/>
    <property type="project" value="TreeGrafter"/>
</dbReference>
<sequence length="360" mass="40996">MKTIRTQTPLRLGLAGGGTDINLYCDKYTGYVLNVTISLYIHCTLIEREDGKIIFDSPDTNSYCEYESKEHLENDGKLDIFKSIYNRIIKDFTKKPLSFSLHTYSDVPSGSGLGGSSTLVVGVIKAFAEWLNLPLGEYEIAKLAYEIEREDLGIVGGAQDQYAATFGGFNFMEFYNNKRVIVNPLRIKNWIASELEARIVLYFTNITREAKDIEEHKKGKLGDEKSLEAMHAIKQDAIKMKEALFKADFDTLAKILGKSWQSKKIISEIVSNDELERIYKLAIDNGAYSGKTSGAGAGGFMFFFVDPTKKYNLIKALSKEQGYVQDFSFTKRGLNHGEFKFLYKRTFYRFYFSKRANFKR</sequence>
<proteinExistence type="predicted"/>
<feature type="domain" description="GHMP kinase C-terminal" evidence="5">
    <location>
        <begin position="240"/>
        <end position="320"/>
    </location>
</feature>
<name>A0A384PRP5_CAMJU</name>
<keyword evidence="2 6" id="KW-0418">Kinase</keyword>
<dbReference type="PIRSF" id="PIRSF036406">
    <property type="entry name" value="Hept_kin"/>
    <property type="match status" value="1"/>
</dbReference>
<dbReference type="GO" id="GO:0005829">
    <property type="term" value="C:cytosol"/>
    <property type="evidence" value="ECO:0007669"/>
    <property type="project" value="TreeGrafter"/>
</dbReference>
<dbReference type="PANTHER" id="PTHR10457:SF9">
    <property type="entry name" value="D-GLYCERO-ALPHA-D-MANNO-HEPTOSE 7-PHOSPHATE KINASE"/>
    <property type="match status" value="1"/>
</dbReference>
<keyword evidence="2 6" id="KW-0808">Transferase</keyword>
<dbReference type="InterPro" id="IPR013750">
    <property type="entry name" value="GHMP_kinase_C_dom"/>
</dbReference>
<reference evidence="6" key="2">
    <citation type="journal article" date="2015" name="PLoS ONE">
        <title>Updated Campylobacter jejuni Capsule PCR Multiplex Typing System and Its Application to Clinical Isolates from South and Southeast Asia.</title>
        <authorList>
            <person name="Poly F."/>
            <person name="Serichantalergs O."/>
            <person name="Kuroiwa J."/>
            <person name="Pootong P."/>
            <person name="Mason C."/>
            <person name="Guerry P."/>
            <person name="Parker C.T."/>
        </authorList>
    </citation>
    <scope>NUCLEOTIDE SEQUENCE</scope>
    <source>
        <strain evidence="6">ATCC 43463</strain>
    </source>
</reference>
<keyword evidence="1" id="KW-0547">Nucleotide-binding</keyword>
<keyword evidence="3" id="KW-0067">ATP-binding</keyword>
<dbReference type="InterPro" id="IPR014606">
    <property type="entry name" value="Heptose_7-P_kinase"/>
</dbReference>
<dbReference type="GO" id="GO:0006012">
    <property type="term" value="P:galactose metabolic process"/>
    <property type="evidence" value="ECO:0007669"/>
    <property type="project" value="TreeGrafter"/>
</dbReference>
<organism evidence="6">
    <name type="scientific">Campylobacter jejuni subsp. jejuni</name>
    <dbReference type="NCBI Taxonomy" id="32022"/>
    <lineage>
        <taxon>Bacteria</taxon>
        <taxon>Pseudomonadati</taxon>
        <taxon>Campylobacterota</taxon>
        <taxon>Epsilonproteobacteria</taxon>
        <taxon>Campylobacterales</taxon>
        <taxon>Campylobacteraceae</taxon>
        <taxon>Campylobacter</taxon>
    </lineage>
</organism>
<evidence type="ECO:0000259" key="5">
    <source>
        <dbReference type="Pfam" id="PF08544"/>
    </source>
</evidence>
<dbReference type="Gene3D" id="3.30.230.120">
    <property type="match status" value="1"/>
</dbReference>
<accession>A0A384PRP5</accession>
<dbReference type="InterPro" id="IPR036554">
    <property type="entry name" value="GHMP_kinase_C_sf"/>
</dbReference>
<dbReference type="PRINTS" id="PR00960">
    <property type="entry name" value="LMBPPROTEIN"/>
</dbReference>
<dbReference type="InterPro" id="IPR001174">
    <property type="entry name" value="HddA/FKP"/>
</dbReference>
<dbReference type="EMBL" id="JF496678">
    <property type="protein sequence ID" value="AFB83080.1"/>
    <property type="molecule type" value="Genomic_DNA"/>
</dbReference>
<evidence type="ECO:0000256" key="2">
    <source>
        <dbReference type="ARBA" id="ARBA00022777"/>
    </source>
</evidence>
<reference evidence="6" key="1">
    <citation type="submission" date="2011-03" db="EMBL/GenBank/DDBJ databases">
        <authorList>
            <person name="Hayden H.H."/>
            <person name="Brittnacher M.J."/>
            <person name="Wu Z."/>
            <person name="Lim R."/>
            <person name="Sims E."/>
            <person name="Chang J."/>
            <person name="Fong C."/>
            <person name="Radey M."/>
            <person name="Rohmer L."/>
            <person name="Zhou Y."/>
            <person name="Gillett W."/>
            <person name="Haugen E."/>
            <person name="Bovee D."/>
            <person name="Jewett D."/>
            <person name="McMonagle E."/>
            <person name="Guenthner D."/>
            <person name="Levy R."/>
            <person name="Olson M.V."/>
            <person name="Miller S.I."/>
            <person name="Kaul R."/>
            <person name="Jacobs M.A."/>
        </authorList>
    </citation>
    <scope>NUCLEOTIDE SEQUENCE</scope>
    <source>
        <strain evidence="6">ATCC 43463</strain>
    </source>
</reference>
<dbReference type="InterPro" id="IPR020568">
    <property type="entry name" value="Ribosomal_Su5_D2-typ_SF"/>
</dbReference>
<evidence type="ECO:0000256" key="1">
    <source>
        <dbReference type="ARBA" id="ARBA00022741"/>
    </source>
</evidence>
<dbReference type="InterPro" id="IPR006204">
    <property type="entry name" value="GHMP_kinase_N_dom"/>
</dbReference>
<dbReference type="AlphaFoldDB" id="A0A384PRP5"/>
<dbReference type="GO" id="GO:0005524">
    <property type="term" value="F:ATP binding"/>
    <property type="evidence" value="ECO:0007669"/>
    <property type="project" value="UniProtKB-KW"/>
</dbReference>
<dbReference type="Pfam" id="PF08544">
    <property type="entry name" value="GHMP_kinases_C"/>
    <property type="match status" value="1"/>
</dbReference>
<evidence type="ECO:0000313" key="6">
    <source>
        <dbReference type="EMBL" id="AFB83080.1"/>
    </source>
</evidence>
<evidence type="ECO:0000256" key="3">
    <source>
        <dbReference type="ARBA" id="ARBA00022840"/>
    </source>
</evidence>